<dbReference type="Pfam" id="PF06035">
    <property type="entry name" value="Peptidase_C93"/>
    <property type="match status" value="1"/>
</dbReference>
<keyword evidence="3" id="KW-1185">Reference proteome</keyword>
<dbReference type="RefSeq" id="WP_284365792.1">
    <property type="nucleotide sequence ID" value="NZ_BSNI01000002.1"/>
</dbReference>
<dbReference type="Gene3D" id="3.10.620.30">
    <property type="match status" value="1"/>
</dbReference>
<evidence type="ECO:0000256" key="1">
    <source>
        <dbReference type="SAM" id="SignalP"/>
    </source>
</evidence>
<sequence length="204" mass="23050">MKNLKQLFRNCMIGMTALAAFASPALAISSNDAFVAEVRETSIPMGHAAFCQTRPSECAQNTHFVSYEKLTQAKWQQLLNVNAKFNTEIKPINDIDLYQTEEYWTYPRGYGDCEDYVLAKRKALIQAGWAPSTLLVTVVRQQSGEGHAVLTVRTDRGDLILDNQEGLIKVWSETPYAYIKRQSQIHAGRWMELSDNRTITLASN</sequence>
<organism evidence="2 3">
    <name type="scientific">Maritalea porphyrae</name>
    <dbReference type="NCBI Taxonomy" id="880732"/>
    <lineage>
        <taxon>Bacteria</taxon>
        <taxon>Pseudomonadati</taxon>
        <taxon>Pseudomonadota</taxon>
        <taxon>Alphaproteobacteria</taxon>
        <taxon>Hyphomicrobiales</taxon>
        <taxon>Devosiaceae</taxon>
        <taxon>Maritalea</taxon>
    </lineage>
</organism>
<name>A0ABQ5UVJ0_9HYPH</name>
<feature type="chain" id="PRO_5047165221" description="Transglutaminase" evidence="1">
    <location>
        <begin position="28"/>
        <end position="204"/>
    </location>
</feature>
<accession>A0ABQ5UVJ0</accession>
<evidence type="ECO:0000313" key="3">
    <source>
        <dbReference type="Proteomes" id="UP001161405"/>
    </source>
</evidence>
<dbReference type="InterPro" id="IPR010319">
    <property type="entry name" value="Transglutaminase-like_Cys_pept"/>
</dbReference>
<protein>
    <recommendedName>
        <fullName evidence="4">Transglutaminase</fullName>
    </recommendedName>
</protein>
<evidence type="ECO:0008006" key="4">
    <source>
        <dbReference type="Google" id="ProtNLM"/>
    </source>
</evidence>
<dbReference type="PANTHER" id="PTHR39327:SF1">
    <property type="entry name" value="BLR5470 PROTEIN"/>
    <property type="match status" value="1"/>
</dbReference>
<dbReference type="PANTHER" id="PTHR39327">
    <property type="match status" value="1"/>
</dbReference>
<dbReference type="EMBL" id="BSNI01000002">
    <property type="protein sequence ID" value="GLQ18745.1"/>
    <property type="molecule type" value="Genomic_DNA"/>
</dbReference>
<evidence type="ECO:0000313" key="2">
    <source>
        <dbReference type="EMBL" id="GLQ18745.1"/>
    </source>
</evidence>
<proteinExistence type="predicted"/>
<reference evidence="2" key="2">
    <citation type="submission" date="2023-01" db="EMBL/GenBank/DDBJ databases">
        <title>Draft genome sequence of Maritalea porphyrae strain NBRC 107169.</title>
        <authorList>
            <person name="Sun Q."/>
            <person name="Mori K."/>
        </authorList>
    </citation>
    <scope>NUCLEOTIDE SEQUENCE</scope>
    <source>
        <strain evidence="2">NBRC 107169</strain>
    </source>
</reference>
<keyword evidence="1" id="KW-0732">Signal</keyword>
<reference evidence="2" key="1">
    <citation type="journal article" date="2014" name="Int. J. Syst. Evol. Microbiol.">
        <title>Complete genome of a new Firmicutes species belonging to the dominant human colonic microbiota ('Ruminococcus bicirculans') reveals two chromosomes and a selective capacity to utilize plant glucans.</title>
        <authorList>
            <consortium name="NISC Comparative Sequencing Program"/>
            <person name="Wegmann U."/>
            <person name="Louis P."/>
            <person name="Goesmann A."/>
            <person name="Henrissat B."/>
            <person name="Duncan S.H."/>
            <person name="Flint H.J."/>
        </authorList>
    </citation>
    <scope>NUCLEOTIDE SEQUENCE</scope>
    <source>
        <strain evidence="2">NBRC 107169</strain>
    </source>
</reference>
<dbReference type="Proteomes" id="UP001161405">
    <property type="component" value="Unassembled WGS sequence"/>
</dbReference>
<comment type="caution">
    <text evidence="2">The sequence shown here is derived from an EMBL/GenBank/DDBJ whole genome shotgun (WGS) entry which is preliminary data.</text>
</comment>
<gene>
    <name evidence="2" type="ORF">GCM10007879_29940</name>
</gene>
<feature type="signal peptide" evidence="1">
    <location>
        <begin position="1"/>
        <end position="27"/>
    </location>
</feature>